<dbReference type="OrthoDB" id="7705076at2"/>
<evidence type="ECO:0000259" key="2">
    <source>
        <dbReference type="PROSITE" id="PS50076"/>
    </source>
</evidence>
<feature type="region of interest" description="Disordered" evidence="1">
    <location>
        <begin position="65"/>
        <end position="90"/>
    </location>
</feature>
<dbReference type="Gene3D" id="1.10.287.110">
    <property type="entry name" value="DnaJ domain"/>
    <property type="match status" value="1"/>
</dbReference>
<evidence type="ECO:0000313" key="4">
    <source>
        <dbReference type="Proteomes" id="UP000053791"/>
    </source>
</evidence>
<dbReference type="SUPFAM" id="SSF46565">
    <property type="entry name" value="Chaperone J-domain"/>
    <property type="match status" value="1"/>
</dbReference>
<dbReference type="InterPro" id="IPR036869">
    <property type="entry name" value="J_dom_sf"/>
</dbReference>
<dbReference type="SMART" id="SM00271">
    <property type="entry name" value="DnaJ"/>
    <property type="match status" value="1"/>
</dbReference>
<evidence type="ECO:0000313" key="3">
    <source>
        <dbReference type="EMBL" id="KUJ73328.1"/>
    </source>
</evidence>
<name>A0A0X3TC24_9RHOB</name>
<protein>
    <recommendedName>
        <fullName evidence="2">J domain-containing protein</fullName>
    </recommendedName>
</protein>
<feature type="domain" description="J" evidence="2">
    <location>
        <begin position="12"/>
        <end position="66"/>
    </location>
</feature>
<organism evidence="3 4">
    <name type="scientific">Ruegeria marisrubri</name>
    <dbReference type="NCBI Taxonomy" id="1685379"/>
    <lineage>
        <taxon>Bacteria</taxon>
        <taxon>Pseudomonadati</taxon>
        <taxon>Pseudomonadota</taxon>
        <taxon>Alphaproteobacteria</taxon>
        <taxon>Rhodobacterales</taxon>
        <taxon>Roseobacteraceae</taxon>
        <taxon>Ruegeria</taxon>
    </lineage>
</organism>
<dbReference type="Proteomes" id="UP000053791">
    <property type="component" value="Unassembled WGS sequence"/>
</dbReference>
<dbReference type="AlphaFoldDB" id="A0A0X3TC24"/>
<sequence length="225" mass="23718">MSPIERVRARAAALEELGVASGAGPEEIREAWRRAAFDAHPDRAGGDGDDFARVKAAYDVLRKAGLTGPDRSESANRAPRPRRPRVAPRDISFSDQEKAACQALLDANLVNAENIVSVTPADAGNGGIATATPWSGPKDHVPVAVRCEGRRLTYFVNAAASTGINRVALPASALATSRNARPTLVEFRCAKAGPGEVTVPEGLRSQRFPGARKVSIRFLGDTAGA</sequence>
<comment type="caution">
    <text evidence="3">The sequence shown here is derived from an EMBL/GenBank/DDBJ whole genome shotgun (WGS) entry which is preliminary data.</text>
</comment>
<dbReference type="Pfam" id="PF00226">
    <property type="entry name" value="DnaJ"/>
    <property type="match status" value="1"/>
</dbReference>
<accession>A0A0X3TC24</accession>
<reference evidence="3 4" key="1">
    <citation type="submission" date="2015-12" db="EMBL/GenBank/DDBJ databases">
        <authorList>
            <person name="Shamseldin A."/>
            <person name="Moawad H."/>
            <person name="Abd El-Rahim W.M."/>
            <person name="Sadowsky M.J."/>
        </authorList>
    </citation>
    <scope>NUCLEOTIDE SEQUENCE [LARGE SCALE GENOMIC DNA]</scope>
    <source>
        <strain evidence="3 4">ZGT118</strain>
    </source>
</reference>
<dbReference type="EMBL" id="LQBQ01000038">
    <property type="protein sequence ID" value="KUJ73328.1"/>
    <property type="molecule type" value="Genomic_DNA"/>
</dbReference>
<dbReference type="STRING" id="1685379.AVO45_14665"/>
<dbReference type="InterPro" id="IPR001623">
    <property type="entry name" value="DnaJ_domain"/>
</dbReference>
<dbReference type="PROSITE" id="PS50076">
    <property type="entry name" value="DNAJ_2"/>
    <property type="match status" value="1"/>
</dbReference>
<evidence type="ECO:0000256" key="1">
    <source>
        <dbReference type="SAM" id="MobiDB-lite"/>
    </source>
</evidence>
<dbReference type="CDD" id="cd06257">
    <property type="entry name" value="DnaJ"/>
    <property type="match status" value="1"/>
</dbReference>
<gene>
    <name evidence="3" type="ORF">AVO45_14665</name>
</gene>
<dbReference type="RefSeq" id="WP_068349709.1">
    <property type="nucleotide sequence ID" value="NZ_LQBQ01000038.1"/>
</dbReference>
<proteinExistence type="predicted"/>
<keyword evidence="4" id="KW-1185">Reference proteome</keyword>